<dbReference type="AlphaFoldDB" id="A0A5D4NUH9"/>
<dbReference type="OrthoDB" id="2136654at2"/>
<dbReference type="EMBL" id="VTEI01000004">
    <property type="protein sequence ID" value="TYS16986.1"/>
    <property type="molecule type" value="Genomic_DNA"/>
</dbReference>
<name>A0A5D4NUH9_9BACI</name>
<dbReference type="PROSITE" id="PS51257">
    <property type="entry name" value="PROKAR_LIPOPROTEIN"/>
    <property type="match status" value="1"/>
</dbReference>
<protein>
    <submittedName>
        <fullName evidence="3">Uncharacterized protein</fullName>
    </submittedName>
</protein>
<reference evidence="3 4" key="1">
    <citation type="submission" date="2019-08" db="EMBL/GenBank/DDBJ databases">
        <title>Bacillus genomes from the desert of Cuatro Cienegas, Coahuila.</title>
        <authorList>
            <person name="Olmedo-Alvarez G."/>
        </authorList>
    </citation>
    <scope>NUCLEOTIDE SEQUENCE [LARGE SCALE GENOMIC DNA]</scope>
    <source>
        <strain evidence="3 4">CH34_1T</strain>
    </source>
</reference>
<proteinExistence type="predicted"/>
<feature type="compositionally biased region" description="Acidic residues" evidence="1">
    <location>
        <begin position="35"/>
        <end position="48"/>
    </location>
</feature>
<sequence>MNKNNLIILRTVFLFTIFLSACGSSSVQNDAISSNEDEVAEEEMINEDDSNKDHVNEGSNNAGLDESTNVDSPEGQESDALSEYSAEEIEYARVWLQVTGNKDTEELNVEHISAGEPINPYDDQSANYPEDVISLGGKIMADGAVIYSGNGDGTINLYNIPSHWPSYQQIDKSMEEYTKDIINNTKQIYIEPRADEEISRLIEKIDYKTHSVPEDTALKTDTSEEDQEKAISLVRDYMRNTYADFIEDEDHFLAYDGEVKGWVIVRYATLFSGHTSTNGRYAVNINSGEIQDFFGDPQDMDL</sequence>
<accession>A0A5D4NUH9</accession>
<feature type="chain" id="PRO_5038597434" evidence="2">
    <location>
        <begin position="22"/>
        <end position="302"/>
    </location>
</feature>
<keyword evidence="2" id="KW-0732">Signal</keyword>
<organism evidence="3 4">
    <name type="scientific">Rossellomorea vietnamensis</name>
    <dbReference type="NCBI Taxonomy" id="218284"/>
    <lineage>
        <taxon>Bacteria</taxon>
        <taxon>Bacillati</taxon>
        <taxon>Bacillota</taxon>
        <taxon>Bacilli</taxon>
        <taxon>Bacillales</taxon>
        <taxon>Bacillaceae</taxon>
        <taxon>Rossellomorea</taxon>
    </lineage>
</organism>
<evidence type="ECO:0000313" key="3">
    <source>
        <dbReference type="EMBL" id="TYS16986.1"/>
    </source>
</evidence>
<dbReference type="RefSeq" id="WP_148939601.1">
    <property type="nucleotide sequence ID" value="NZ_VTEI01000004.1"/>
</dbReference>
<comment type="caution">
    <text evidence="3">The sequence shown here is derived from an EMBL/GenBank/DDBJ whole genome shotgun (WGS) entry which is preliminary data.</text>
</comment>
<evidence type="ECO:0000256" key="2">
    <source>
        <dbReference type="SAM" id="SignalP"/>
    </source>
</evidence>
<feature type="signal peptide" evidence="2">
    <location>
        <begin position="1"/>
        <end position="21"/>
    </location>
</feature>
<gene>
    <name evidence="3" type="ORF">FZC78_10165</name>
</gene>
<feature type="region of interest" description="Disordered" evidence="1">
    <location>
        <begin position="27"/>
        <end position="82"/>
    </location>
</feature>
<dbReference type="Proteomes" id="UP000322267">
    <property type="component" value="Unassembled WGS sequence"/>
</dbReference>
<evidence type="ECO:0000256" key="1">
    <source>
        <dbReference type="SAM" id="MobiDB-lite"/>
    </source>
</evidence>
<feature type="compositionally biased region" description="Polar residues" evidence="1">
    <location>
        <begin position="57"/>
        <end position="71"/>
    </location>
</feature>
<evidence type="ECO:0000313" key="4">
    <source>
        <dbReference type="Proteomes" id="UP000322267"/>
    </source>
</evidence>